<evidence type="ECO:0000313" key="3">
    <source>
        <dbReference type="EMBL" id="KAF4134801.1"/>
    </source>
</evidence>
<feature type="region of interest" description="Disordered" evidence="1">
    <location>
        <begin position="72"/>
        <end position="111"/>
    </location>
</feature>
<reference evidence="3" key="1">
    <citation type="submission" date="2020-03" db="EMBL/GenBank/DDBJ databases">
        <title>Hybrid Assembly of Korean Phytophthora infestans isolates.</title>
        <authorList>
            <person name="Prokchorchik M."/>
            <person name="Lee Y."/>
            <person name="Seo J."/>
            <person name="Cho J.-H."/>
            <person name="Park Y.-E."/>
            <person name="Jang D.-C."/>
            <person name="Im J.-S."/>
            <person name="Choi J.-G."/>
            <person name="Park H.-J."/>
            <person name="Lee G.-B."/>
            <person name="Lee Y.-G."/>
            <person name="Hong S.-Y."/>
            <person name="Cho K."/>
            <person name="Sohn K.H."/>
        </authorList>
    </citation>
    <scope>NUCLEOTIDE SEQUENCE</scope>
    <source>
        <strain evidence="3">KR_2_A2</strain>
    </source>
</reference>
<feature type="region of interest" description="Disordered" evidence="1">
    <location>
        <begin position="1"/>
        <end position="32"/>
    </location>
</feature>
<accession>A0A8S9U1J9</accession>
<proteinExistence type="predicted"/>
<comment type="caution">
    <text evidence="3">The sequence shown here is derived from an EMBL/GenBank/DDBJ whole genome shotgun (WGS) entry which is preliminary data.</text>
</comment>
<dbReference type="AlphaFoldDB" id="A0A8S9U1J9"/>
<gene>
    <name evidence="3" type="ORF">GN958_ATG16057</name>
</gene>
<dbReference type="InterPro" id="IPR044822">
    <property type="entry name" value="Myb_DNA-bind_4"/>
</dbReference>
<organism evidence="3 4">
    <name type="scientific">Phytophthora infestans</name>
    <name type="common">Potato late blight agent</name>
    <name type="synonym">Botrytis infestans</name>
    <dbReference type="NCBI Taxonomy" id="4787"/>
    <lineage>
        <taxon>Eukaryota</taxon>
        <taxon>Sar</taxon>
        <taxon>Stramenopiles</taxon>
        <taxon>Oomycota</taxon>
        <taxon>Peronosporomycetes</taxon>
        <taxon>Peronosporales</taxon>
        <taxon>Peronosporaceae</taxon>
        <taxon>Phytophthora</taxon>
    </lineage>
</organism>
<keyword evidence="3" id="KW-0238">DNA-binding</keyword>
<sequence>MPARLTCAAAREDGGLHPPVDNSSTDELSPLASTFGPAADKVVFPSMISGDSQELVGDGNDGASSFVPIFRDSTSSPTMPTPSSPPTTLGLVTAAPPPAPRGRHGKKPDSNTPLAFAWTLKASETLLRVRFVAMKHRFQGTRSSKQLAAAWSLVAAETFRLGGLQVNTGQCKSKLKHMHKQYTAYRVALLDTGNATEKQLKEPMCYETMCDVWSDHYGMDADPFFSSDAPEISVGRYLTETDDAVIDESPSSGGWRQHAGKRTRDKTETAEGMKAIGEGLHSIAEAFKVSRTQVGDNHSRELLSSIRELSETVQAQTQALKSLMDLIGASVANNAASNNS</sequence>
<feature type="region of interest" description="Disordered" evidence="1">
    <location>
        <begin position="247"/>
        <end position="270"/>
    </location>
</feature>
<evidence type="ECO:0000256" key="1">
    <source>
        <dbReference type="SAM" id="MobiDB-lite"/>
    </source>
</evidence>
<feature type="domain" description="Myb/SANT-like DNA-binding" evidence="2">
    <location>
        <begin position="117"/>
        <end position="193"/>
    </location>
</feature>
<dbReference type="Proteomes" id="UP000704712">
    <property type="component" value="Unassembled WGS sequence"/>
</dbReference>
<dbReference type="GO" id="GO:0003677">
    <property type="term" value="F:DNA binding"/>
    <property type="evidence" value="ECO:0007669"/>
    <property type="project" value="UniProtKB-KW"/>
</dbReference>
<evidence type="ECO:0000259" key="2">
    <source>
        <dbReference type="Pfam" id="PF13837"/>
    </source>
</evidence>
<dbReference type="Pfam" id="PF13837">
    <property type="entry name" value="Myb_DNA-bind_4"/>
    <property type="match status" value="1"/>
</dbReference>
<evidence type="ECO:0000313" key="4">
    <source>
        <dbReference type="Proteomes" id="UP000704712"/>
    </source>
</evidence>
<dbReference type="EMBL" id="JAACNO010002256">
    <property type="protein sequence ID" value="KAF4134801.1"/>
    <property type="molecule type" value="Genomic_DNA"/>
</dbReference>
<name>A0A8S9U1J9_PHYIN</name>
<protein>
    <submittedName>
        <fullName evidence="3">Myb/SANT-like DNA-binding domain</fullName>
    </submittedName>
</protein>